<reference evidence="2 3" key="1">
    <citation type="submission" date="2018-02" db="EMBL/GenBank/DDBJ databases">
        <title>Complete genome of Nitrosopumilus ureaphilus PS0.</title>
        <authorList>
            <person name="Qin W."/>
            <person name="Zheng Y."/>
            <person name="Stahl D.A."/>
        </authorList>
    </citation>
    <scope>NUCLEOTIDE SEQUENCE [LARGE SCALE GENOMIC DNA]</scope>
    <source>
        <strain evidence="2 3">PS0</strain>
    </source>
</reference>
<keyword evidence="1" id="KW-1133">Transmembrane helix</keyword>
<dbReference type="KEGG" id="nue:C5F50_00105"/>
<evidence type="ECO:0000313" key="3">
    <source>
        <dbReference type="Proteomes" id="UP000509478"/>
    </source>
</evidence>
<proteinExistence type="predicted"/>
<organism evidence="2 3">
    <name type="scientific">Nitrosopumilus ureiphilus</name>
    <dbReference type="NCBI Taxonomy" id="1470067"/>
    <lineage>
        <taxon>Archaea</taxon>
        <taxon>Nitrososphaerota</taxon>
        <taxon>Nitrososphaeria</taxon>
        <taxon>Nitrosopumilales</taxon>
        <taxon>Nitrosopumilaceae</taxon>
        <taxon>Nitrosopumilus</taxon>
    </lineage>
</organism>
<gene>
    <name evidence="2" type="ORF">C5F50_00105</name>
</gene>
<feature type="transmembrane region" description="Helical" evidence="1">
    <location>
        <begin position="271"/>
        <end position="300"/>
    </location>
</feature>
<keyword evidence="3" id="KW-1185">Reference proteome</keyword>
<sequence>MKFIWIIPLLIGVFVLFPEIYAETITQNLEGGMDIQITYPEEIVSGREGVISILIKNNGWENKEDISFGFSLSAIPTLIIEPSDRITLDRLTQGGSYGENINLQIPNDASLGVHFLNLKYSHVLVANNKTPQSPFFHDIAIPITIKEGPSVTIHTKMPESIFSNAEFPIETEVLSKDIDITNVRIKIIPPKDIEFRGETLHTFSKIEKNMAVAITSRIITPIDEVNIEYKLPFQIIVTYTDDVGLNKEDSQTVSVVLRPRTFMELTTDGGIWIGSFFIAPYVSLGTIIGIPAGAIISLLIRKKQNSSKKRPKKKKL</sequence>
<keyword evidence="1" id="KW-0472">Membrane</keyword>
<dbReference type="OrthoDB" id="11520at2157"/>
<name>A0A7D5M6N8_9ARCH</name>
<dbReference type="AlphaFoldDB" id="A0A7D5M6N8"/>
<evidence type="ECO:0000256" key="1">
    <source>
        <dbReference type="SAM" id="Phobius"/>
    </source>
</evidence>
<dbReference type="Proteomes" id="UP000509478">
    <property type="component" value="Chromosome"/>
</dbReference>
<evidence type="ECO:0000313" key="2">
    <source>
        <dbReference type="EMBL" id="QLH05668.1"/>
    </source>
</evidence>
<keyword evidence="1" id="KW-0812">Transmembrane</keyword>
<accession>A0A7D5M6N8</accession>
<protein>
    <submittedName>
        <fullName evidence="2">Uncharacterized protein</fullName>
    </submittedName>
</protein>
<dbReference type="EMBL" id="CP026995">
    <property type="protein sequence ID" value="QLH05668.1"/>
    <property type="molecule type" value="Genomic_DNA"/>
</dbReference>